<comment type="caution">
    <text evidence="2">The sequence shown here is derived from an EMBL/GenBank/DDBJ whole genome shotgun (WGS) entry which is preliminary data.</text>
</comment>
<dbReference type="InterPro" id="IPR040442">
    <property type="entry name" value="Pyrv_kinase-like_dom_sf"/>
</dbReference>
<dbReference type="GO" id="GO:0016832">
    <property type="term" value="F:aldehyde-lyase activity"/>
    <property type="evidence" value="ECO:0007669"/>
    <property type="project" value="TreeGrafter"/>
</dbReference>
<dbReference type="Gene3D" id="3.20.20.60">
    <property type="entry name" value="Phosphoenolpyruvate-binding domains"/>
    <property type="match status" value="1"/>
</dbReference>
<reference evidence="2" key="1">
    <citation type="journal article" date="2014" name="Front. Microbiol.">
        <title>High frequency of phylogenetically diverse reductive dehalogenase-homologous genes in deep subseafloor sedimentary metagenomes.</title>
        <authorList>
            <person name="Kawai M."/>
            <person name="Futagami T."/>
            <person name="Toyoda A."/>
            <person name="Takaki Y."/>
            <person name="Nishi S."/>
            <person name="Hori S."/>
            <person name="Arai W."/>
            <person name="Tsubouchi T."/>
            <person name="Morono Y."/>
            <person name="Uchiyama I."/>
            <person name="Ito T."/>
            <person name="Fujiyama A."/>
            <person name="Inagaki F."/>
            <person name="Takami H."/>
        </authorList>
    </citation>
    <scope>NUCLEOTIDE SEQUENCE</scope>
    <source>
        <strain evidence="2">Expedition CK06-06</strain>
    </source>
</reference>
<sequence>PESPGKGDYEPNVTFHIVEDLEKGKVIFGTMFREFIFLNRIINEGLDPVRQAYENGYRFLVIDCEHKAFNPETLAEFAERAHEVGISIWIRPGQTSEPPISMYADLGFSGFMIPNVNYPEEAKFLVDRAYFPPIASLVKEKDRGRRGFSLGDIPRDGTAFLHDHPDPSYIGDKVDDEPGQL</sequence>
<evidence type="ECO:0000256" key="1">
    <source>
        <dbReference type="SAM" id="MobiDB-lite"/>
    </source>
</evidence>
<dbReference type="EMBL" id="BARW01017298">
    <property type="protein sequence ID" value="GAJ00901.1"/>
    <property type="molecule type" value="Genomic_DNA"/>
</dbReference>
<accession>X1ULX0</accession>
<dbReference type="PANTHER" id="PTHR30502:SF0">
    <property type="entry name" value="PHOSPHOENOLPYRUVATE CARBOXYLASE FAMILY PROTEIN"/>
    <property type="match status" value="1"/>
</dbReference>
<feature type="non-terminal residue" evidence="2">
    <location>
        <position position="1"/>
    </location>
</feature>
<organism evidence="2">
    <name type="scientific">marine sediment metagenome</name>
    <dbReference type="NCBI Taxonomy" id="412755"/>
    <lineage>
        <taxon>unclassified sequences</taxon>
        <taxon>metagenomes</taxon>
        <taxon>ecological metagenomes</taxon>
    </lineage>
</organism>
<name>X1ULX0_9ZZZZ</name>
<dbReference type="InterPro" id="IPR015813">
    <property type="entry name" value="Pyrv/PenolPyrv_kinase-like_dom"/>
</dbReference>
<protein>
    <recommendedName>
        <fullName evidence="3">HpcH/HpaI aldolase/citrate lyase domain-containing protein</fullName>
    </recommendedName>
</protein>
<dbReference type="SUPFAM" id="SSF51621">
    <property type="entry name" value="Phosphoenolpyruvate/pyruvate domain"/>
    <property type="match status" value="1"/>
</dbReference>
<feature type="region of interest" description="Disordered" evidence="1">
    <location>
        <begin position="158"/>
        <end position="181"/>
    </location>
</feature>
<dbReference type="PANTHER" id="PTHR30502">
    <property type="entry name" value="2-KETO-3-DEOXY-L-RHAMNONATE ALDOLASE"/>
    <property type="match status" value="1"/>
</dbReference>
<dbReference type="AlphaFoldDB" id="X1ULX0"/>
<proteinExistence type="predicted"/>
<evidence type="ECO:0008006" key="3">
    <source>
        <dbReference type="Google" id="ProtNLM"/>
    </source>
</evidence>
<evidence type="ECO:0000313" key="2">
    <source>
        <dbReference type="EMBL" id="GAJ00901.1"/>
    </source>
</evidence>
<gene>
    <name evidence="2" type="ORF">S12H4_29919</name>
</gene>
<dbReference type="GO" id="GO:0005737">
    <property type="term" value="C:cytoplasm"/>
    <property type="evidence" value="ECO:0007669"/>
    <property type="project" value="TreeGrafter"/>
</dbReference>
<dbReference type="InterPro" id="IPR050251">
    <property type="entry name" value="HpcH-HpaI_aldolase"/>
</dbReference>